<keyword evidence="1" id="KW-0812">Transmembrane</keyword>
<evidence type="ECO:0000313" key="3">
    <source>
        <dbReference type="Proteomes" id="UP000230214"/>
    </source>
</evidence>
<organism evidence="2 3">
    <name type="scientific">candidate division WWE3 bacterium CG10_big_fil_rev_8_21_14_0_10_32_10</name>
    <dbReference type="NCBI Taxonomy" id="1975090"/>
    <lineage>
        <taxon>Bacteria</taxon>
        <taxon>Katanobacteria</taxon>
    </lineage>
</organism>
<feature type="transmembrane region" description="Helical" evidence="1">
    <location>
        <begin position="7"/>
        <end position="28"/>
    </location>
</feature>
<reference evidence="2 3" key="1">
    <citation type="submission" date="2017-09" db="EMBL/GenBank/DDBJ databases">
        <title>Depth-based differentiation of microbial function through sediment-hosted aquifers and enrichment of novel symbionts in the deep terrestrial subsurface.</title>
        <authorList>
            <person name="Probst A.J."/>
            <person name="Ladd B."/>
            <person name="Jarett J.K."/>
            <person name="Geller-Mcgrath D.E."/>
            <person name="Sieber C.M."/>
            <person name="Emerson J.B."/>
            <person name="Anantharaman K."/>
            <person name="Thomas B.C."/>
            <person name="Malmstrom R."/>
            <person name="Stieglmeier M."/>
            <person name="Klingl A."/>
            <person name="Woyke T."/>
            <person name="Ryan C.M."/>
            <person name="Banfield J.F."/>
        </authorList>
    </citation>
    <scope>NUCLEOTIDE SEQUENCE [LARGE SCALE GENOMIC DNA]</scope>
    <source>
        <strain evidence="2">CG10_big_fil_rev_8_21_14_0_10_32_10</strain>
    </source>
</reference>
<keyword evidence="1" id="KW-1133">Transmembrane helix</keyword>
<dbReference type="AlphaFoldDB" id="A0A2H0RBA7"/>
<name>A0A2H0RBA7_UNCKA</name>
<evidence type="ECO:0000256" key="1">
    <source>
        <dbReference type="SAM" id="Phobius"/>
    </source>
</evidence>
<keyword evidence="1" id="KW-0472">Membrane</keyword>
<dbReference type="Proteomes" id="UP000230214">
    <property type="component" value="Unassembled WGS sequence"/>
</dbReference>
<accession>A0A2H0RBA7</accession>
<evidence type="ECO:0000313" key="2">
    <source>
        <dbReference type="EMBL" id="PIR43822.1"/>
    </source>
</evidence>
<proteinExistence type="predicted"/>
<protein>
    <submittedName>
        <fullName evidence="2">Uncharacterized protein</fullName>
    </submittedName>
</protein>
<sequence length="179" mass="20238">MKISKKNLTIGALVGVVAIVAIIAYFIFRPAKTILNKKSLPVTSKPVTQANKQSLEDLLKKDTAKCIFSNNGIEGEVYIYNKSIRFNSKNTQRNTTDYLIFRDNVLHSWSEGYDYGVKLAIETGTDTGSKAREQLDKVMEPVYKNDLNCSTWVADESMFKEPDTVNYLDINDILDKLNK</sequence>
<dbReference type="EMBL" id="PCXU01000010">
    <property type="protein sequence ID" value="PIR43822.1"/>
    <property type="molecule type" value="Genomic_DNA"/>
</dbReference>
<comment type="caution">
    <text evidence="2">The sequence shown here is derived from an EMBL/GenBank/DDBJ whole genome shotgun (WGS) entry which is preliminary data.</text>
</comment>
<gene>
    <name evidence="2" type="ORF">COV24_00765</name>
</gene>